<dbReference type="GeneTree" id="ENSGT00390000003299"/>
<evidence type="ECO:0000313" key="3">
    <source>
        <dbReference type="Proteomes" id="UP000694389"/>
    </source>
</evidence>
<accession>A0A8C4H8X3</accession>
<gene>
    <name evidence="2" type="primary">aven</name>
</gene>
<dbReference type="RefSeq" id="XP_051265964.1">
    <property type="nucleotide sequence ID" value="XM_051410004.1"/>
</dbReference>
<name>A0A8C4H8X3_DICLA</name>
<organism evidence="2 3">
    <name type="scientific">Dicentrarchus labrax</name>
    <name type="common">European seabass</name>
    <name type="synonym">Morone labrax</name>
    <dbReference type="NCBI Taxonomy" id="13489"/>
    <lineage>
        <taxon>Eukaryota</taxon>
        <taxon>Metazoa</taxon>
        <taxon>Chordata</taxon>
        <taxon>Craniata</taxon>
        <taxon>Vertebrata</taxon>
        <taxon>Euteleostomi</taxon>
        <taxon>Actinopterygii</taxon>
        <taxon>Neopterygii</taxon>
        <taxon>Teleostei</taxon>
        <taxon>Neoteleostei</taxon>
        <taxon>Acanthomorphata</taxon>
        <taxon>Eupercaria</taxon>
        <taxon>Moronidae</taxon>
        <taxon>Dicentrarchus</taxon>
    </lineage>
</organism>
<dbReference type="GO" id="GO:0010972">
    <property type="term" value="P:negative regulation of G2/M transition of mitotic cell cycle"/>
    <property type="evidence" value="ECO:0007669"/>
    <property type="project" value="TreeGrafter"/>
</dbReference>
<evidence type="ECO:0000313" key="2">
    <source>
        <dbReference type="Ensembl" id="ENSDLAP00005038512.1"/>
    </source>
</evidence>
<feature type="region of interest" description="Disordered" evidence="1">
    <location>
        <begin position="1"/>
        <end position="83"/>
    </location>
</feature>
<reference evidence="2" key="1">
    <citation type="submission" date="2025-08" db="UniProtKB">
        <authorList>
            <consortium name="Ensembl"/>
        </authorList>
    </citation>
    <scope>IDENTIFICATION</scope>
</reference>
<reference evidence="2" key="2">
    <citation type="submission" date="2025-09" db="UniProtKB">
        <authorList>
            <consortium name="Ensembl"/>
        </authorList>
    </citation>
    <scope>IDENTIFICATION</scope>
</reference>
<dbReference type="PANTHER" id="PTHR16524">
    <property type="entry name" value="CELL DEATH REGULATOR AVEN"/>
    <property type="match status" value="1"/>
</dbReference>
<dbReference type="OrthoDB" id="6338233at2759"/>
<sequence length="329" mass="36551">MEFRPSRARGGSWKRGGRGGNDSDSFGGEHRGRGRGGHHRGRGKRDHYRGRGRGGGAPAPFHHRDQDEGDNLQEEDDRMEVFSRRKLESNWDRYKDSERQEPEDDMPTQRGADYHVLLESAGDSFTQFRFSEEKDWEMDSFTASQMSAVFVDLPALAQSLQQVPLHQRLNLEAELVQVSTPVELPSMTLAPKQEIPKTATLTPPPAALKVLNINQKVLTAPKPALVPDSQVSSSAAEPLVDDVNEELDQLLSLQKPVLGVSGSQSESVADEESAVPEKACEEVKEVVLEVIGEKMEEVKDKDVTPPKSASVRKEVTEEDLEDWLDSMIS</sequence>
<dbReference type="Proteomes" id="UP000694389">
    <property type="component" value="Unassembled WGS sequence"/>
</dbReference>
<dbReference type="GeneID" id="127368819"/>
<feature type="compositionally biased region" description="Acidic residues" evidence="1">
    <location>
        <begin position="316"/>
        <end position="329"/>
    </location>
</feature>
<feature type="region of interest" description="Disordered" evidence="1">
    <location>
        <begin position="298"/>
        <end position="329"/>
    </location>
</feature>
<feature type="compositionally biased region" description="Acidic residues" evidence="1">
    <location>
        <begin position="67"/>
        <end position="78"/>
    </location>
</feature>
<dbReference type="InterPro" id="IPR026187">
    <property type="entry name" value="Aven"/>
</dbReference>
<dbReference type="Ensembl" id="ENSDLAT00005041130.2">
    <property type="protein sequence ID" value="ENSDLAP00005038512.1"/>
    <property type="gene ID" value="ENSDLAG00005017204.2"/>
</dbReference>
<keyword evidence="3" id="KW-1185">Reference proteome</keyword>
<proteinExistence type="predicted"/>
<dbReference type="AlphaFoldDB" id="A0A8C4H8X3"/>
<dbReference type="OMA" id="FTHFRFA"/>
<protein>
    <submittedName>
        <fullName evidence="2">Apoptosis, caspase activation inhibitor</fullName>
    </submittedName>
</protein>
<dbReference type="PANTHER" id="PTHR16524:SF2">
    <property type="entry name" value="CELL DEATH REGULATOR AVEN"/>
    <property type="match status" value="1"/>
</dbReference>
<feature type="compositionally biased region" description="Basic residues" evidence="1">
    <location>
        <begin position="32"/>
        <end position="52"/>
    </location>
</feature>
<dbReference type="CTD" id="57099"/>
<evidence type="ECO:0000256" key="1">
    <source>
        <dbReference type="SAM" id="MobiDB-lite"/>
    </source>
</evidence>